<evidence type="ECO:0000256" key="3">
    <source>
        <dbReference type="ARBA" id="ARBA00022737"/>
    </source>
</evidence>
<dbReference type="InterPro" id="IPR003822">
    <property type="entry name" value="PAH"/>
</dbReference>
<dbReference type="GO" id="GO:0000122">
    <property type="term" value="P:negative regulation of transcription by RNA polymerase II"/>
    <property type="evidence" value="ECO:0007669"/>
    <property type="project" value="TreeGrafter"/>
</dbReference>
<protein>
    <submittedName>
        <fullName evidence="10">Sin3 protein</fullName>
    </submittedName>
</protein>
<feature type="region of interest" description="Disordered" evidence="8">
    <location>
        <begin position="580"/>
        <end position="637"/>
    </location>
</feature>
<keyword evidence="5" id="KW-0804">Transcription</keyword>
<dbReference type="SUPFAM" id="SSF101447">
    <property type="entry name" value="Formin homology 2 domain (FH2 domain)"/>
    <property type="match status" value="1"/>
</dbReference>
<feature type="compositionally biased region" description="Low complexity" evidence="8">
    <location>
        <begin position="445"/>
        <end position="457"/>
    </location>
</feature>
<dbReference type="PANTHER" id="PTHR12346:SF0">
    <property type="entry name" value="SIN3A, ISOFORM G"/>
    <property type="match status" value="1"/>
</dbReference>
<evidence type="ECO:0000259" key="9">
    <source>
        <dbReference type="SMART" id="SM00761"/>
    </source>
</evidence>
<dbReference type="GO" id="GO:0033698">
    <property type="term" value="C:Rpd3L complex"/>
    <property type="evidence" value="ECO:0007669"/>
    <property type="project" value="UniProtKB-ARBA"/>
</dbReference>
<feature type="compositionally biased region" description="Pro residues" evidence="8">
    <location>
        <begin position="408"/>
        <end position="417"/>
    </location>
</feature>
<feature type="region of interest" description="Disordered" evidence="8">
    <location>
        <begin position="345"/>
        <end position="491"/>
    </location>
</feature>
<feature type="domain" description="Histone deacetylase interacting" evidence="9">
    <location>
        <begin position="730"/>
        <end position="831"/>
    </location>
</feature>
<dbReference type="SMART" id="SM00761">
    <property type="entry name" value="HDAC_interact"/>
    <property type="match status" value="1"/>
</dbReference>
<dbReference type="Pfam" id="PF02671">
    <property type="entry name" value="PAH"/>
    <property type="match status" value="3"/>
</dbReference>
<organism evidence="10">
    <name type="scientific">Mucor ambiguus</name>
    <dbReference type="NCBI Taxonomy" id="91626"/>
    <lineage>
        <taxon>Eukaryota</taxon>
        <taxon>Fungi</taxon>
        <taxon>Fungi incertae sedis</taxon>
        <taxon>Mucoromycota</taxon>
        <taxon>Mucoromycotina</taxon>
        <taxon>Mucoromycetes</taxon>
        <taxon>Mucorales</taxon>
        <taxon>Mucorineae</taxon>
        <taxon>Mucoraceae</taxon>
        <taxon>Mucor</taxon>
    </lineage>
</organism>
<evidence type="ECO:0000313" key="10">
    <source>
        <dbReference type="EMBL" id="GAN07470.1"/>
    </source>
</evidence>
<keyword evidence="11" id="KW-1185">Reference proteome</keyword>
<feature type="compositionally biased region" description="Low complexity" evidence="8">
    <location>
        <begin position="68"/>
        <end position="103"/>
    </location>
</feature>
<evidence type="ECO:0000313" key="11">
    <source>
        <dbReference type="Proteomes" id="UP000053815"/>
    </source>
</evidence>
<dbReference type="Pfam" id="PF08295">
    <property type="entry name" value="Sin3_corepress"/>
    <property type="match status" value="1"/>
</dbReference>
<evidence type="ECO:0000256" key="8">
    <source>
        <dbReference type="SAM" id="MobiDB-lite"/>
    </source>
</evidence>
<keyword evidence="2" id="KW-0678">Repressor</keyword>
<dbReference type="InterPro" id="IPR036600">
    <property type="entry name" value="PAH_sf"/>
</dbReference>
<accession>A0A0C9LVW2</accession>
<dbReference type="SUPFAM" id="SSF47762">
    <property type="entry name" value="PAH2 domain"/>
    <property type="match status" value="3"/>
</dbReference>
<dbReference type="Proteomes" id="UP000053815">
    <property type="component" value="Unassembled WGS sequence"/>
</dbReference>
<dbReference type="InterPro" id="IPR039774">
    <property type="entry name" value="Sin3-like"/>
</dbReference>
<feature type="compositionally biased region" description="Low complexity" evidence="8">
    <location>
        <begin position="111"/>
        <end position="141"/>
    </location>
</feature>
<dbReference type="InterPro" id="IPR031693">
    <property type="entry name" value="Sin3_C"/>
</dbReference>
<feature type="compositionally biased region" description="Pro residues" evidence="8">
    <location>
        <begin position="458"/>
        <end position="476"/>
    </location>
</feature>
<name>A0A0C9LVW2_9FUNG</name>
<comment type="subcellular location">
    <subcellularLocation>
        <location evidence="1 7">Nucleus</location>
    </subcellularLocation>
</comment>
<dbReference type="FunFam" id="1.20.1160.11:FF:000002">
    <property type="entry name" value="Paired amphipathic helix protein SIN3"/>
    <property type="match status" value="1"/>
</dbReference>
<feature type="compositionally biased region" description="Low complexity" evidence="8">
    <location>
        <begin position="354"/>
        <end position="368"/>
    </location>
</feature>
<reference evidence="10" key="1">
    <citation type="submission" date="2014-09" db="EMBL/GenBank/DDBJ databases">
        <title>Draft genome sequence of an oleaginous Mucoromycotina fungus Mucor ambiguus NBRC6742.</title>
        <authorList>
            <person name="Takeda I."/>
            <person name="Yamane N."/>
            <person name="Morita T."/>
            <person name="Tamano K."/>
            <person name="Machida M."/>
            <person name="Baker S."/>
            <person name="Koike H."/>
        </authorList>
    </citation>
    <scope>NUCLEOTIDE SEQUENCE</scope>
    <source>
        <strain evidence="10">NBRC 6742</strain>
    </source>
</reference>
<dbReference type="GO" id="GO:0003714">
    <property type="term" value="F:transcription corepressor activity"/>
    <property type="evidence" value="ECO:0007669"/>
    <property type="project" value="InterPro"/>
</dbReference>
<evidence type="ECO:0000256" key="4">
    <source>
        <dbReference type="ARBA" id="ARBA00023015"/>
    </source>
</evidence>
<dbReference type="PROSITE" id="PS51477">
    <property type="entry name" value="PAH"/>
    <property type="match status" value="2"/>
</dbReference>
<dbReference type="FunFam" id="1.20.1160.11:FF:000001">
    <property type="entry name" value="Paired amphipathic helix protein Sin3"/>
    <property type="match status" value="1"/>
</dbReference>
<gene>
    <name evidence="10" type="ORF">MAM1_0162d06967</name>
</gene>
<keyword evidence="6 7" id="KW-0539">Nucleus</keyword>
<feature type="compositionally biased region" description="Acidic residues" evidence="8">
    <location>
        <begin position="1029"/>
        <end position="1047"/>
    </location>
</feature>
<dbReference type="Gene3D" id="1.20.1160.11">
    <property type="entry name" value="Paired amphipathic helix"/>
    <property type="match status" value="3"/>
</dbReference>
<dbReference type="FunFam" id="1.20.1160.11:FF:000003">
    <property type="entry name" value="Paired amphipathic helix SIN3-like protein"/>
    <property type="match status" value="1"/>
</dbReference>
<dbReference type="EMBL" id="DF836451">
    <property type="protein sequence ID" value="GAN07470.1"/>
    <property type="molecule type" value="Genomic_DNA"/>
</dbReference>
<feature type="compositionally biased region" description="Polar residues" evidence="8">
    <location>
        <begin position="160"/>
        <end position="191"/>
    </location>
</feature>
<proteinExistence type="predicted"/>
<sequence>MIHTLPRSFVCGLLVNIHTPLSPRKRSNSKVIAHLRSPSPSLFLPSALYFTLNTAMSSPIQPPPNIRSPSVGSQPSSQPTSGSVPPATTTAPAPTVPSPYSHHLPPPSNLAQSGGSPSIASQQQQQQHQPSPSAAQSMSTSLPPPPTSRVTELPSILSPPRNSASPSFTNHHTLPPTGSLSNSNDHANGPSTVLPPIPSRTATPTFNERRPSIVRQPIQQQQSSPAQQHHQPHSQSSSQHPQQSTSNNASFTATATSPSSSSQGGGYRPLNVRDALTYLDQVKVRFSDDPDVYNQFLDIMKDFKSQAIDTPGVIERVSTLFKGHPTLISGFNTFLPPGYRIECSTDPREPDLITVTTPSGVTTTTGGSANRMNMEAENSASMHGHPQQHHQHQPPPPQSYYPYGHMHQPPPPPPPPSAMHHPPHQGASSGHSMHSIPPPPPPQQSHPQSMMSQSIYQQPPPPPSQHNRAPVPPPLHHSPTQPSAPTEKRSPVEFNHAINYVNKIKNRFSGDPEVYKQFLEILQTYQKDQKPIQEVYAHVQFLFNGAPDLLDEFKQFLPDITGQPASVLFDSISPSYYSGSKRSAIDNAPSNSMLPPGKKKRVNNTQSKKSKLYKENGDIMSNNMRDPYSYPNSPFDPVRPSVSTEEIELFDRIRKHIGNKPSYEEFLKTLNLYTQQILDLNTLVEQVGIFIGNNKELFDWFKSIVGYEPRDHPIEKPVNPIPKPDLAHCKTTADSPSYRCVPKNWQNQPCSGRDQIAWEVLNDEFVSHPIWASEDDGFVASKKSQYEEAMHRCEEERYDYNMNIEANLNVIALLEPIAHRIEAMSMEERANFKLRPGLGGQSVTIYERIIKKVYDKERGMEIIELLYSSPAQVIPILLKRLKQKDEEWKRAQREWNKIWRELDAKNFYRALDYQGITFKSNDRKAMAPKALVSEIENLQHEKKMKEGGSDKAMHSKESYQFKFAFNDNGIFKDVTRVIYSFIDRQTGYTSSDREKIRTFIQTFIPLCFQLEDVVPEGMSLYADEVEEDDLAEDDDDNNSTNTEESESDVARSPRKRSQSPSRRRSGRSRNHHEDEHTMDLLRDVLTKNQNALDESSLTARSRSPSPFAPVEEVAVVKTELDTTAISTLTDEMPNTTAATMAGSPMQINEEPSGDKLFAAAAAAIAPGVKKRILYSFFCNTTFYCFFRLYEMLYERLSKLHTLDEKMKKHPNMGKRVNKVARDLGLYSSRFDDVNVSKGYYNAILEMIDHFFDGDIDQQVFEEHTRYIFTTDAYLIFTIDKLVHSMVKQIQAITVDPKSVELIRLFRSDKGLESMSPRILSVYRLRAEDIVGSEENLYKLNFDNDARNMTIQLIGKDDYMLEPTAADKYEDYVASYMDWVNTTEGIDASSMKPTFLTRNLRPQDEHLNKIFVRSKLQYKIDQDTYHMYYIVGSEDIFVRPQNANDKQQGDKKSQSTSKWDEWVESSTTGWSKGLDEAKKQLMEDEARNLLS</sequence>
<dbReference type="PANTHER" id="PTHR12346">
    <property type="entry name" value="SIN3B-RELATED"/>
    <property type="match status" value="1"/>
</dbReference>
<feature type="compositionally biased region" description="Low complexity" evidence="8">
    <location>
        <begin position="216"/>
        <end position="262"/>
    </location>
</feature>
<evidence type="ECO:0000256" key="6">
    <source>
        <dbReference type="ARBA" id="ARBA00023242"/>
    </source>
</evidence>
<evidence type="ECO:0000256" key="2">
    <source>
        <dbReference type="ARBA" id="ARBA00022491"/>
    </source>
</evidence>
<keyword evidence="3" id="KW-0677">Repeat</keyword>
<dbReference type="STRING" id="91626.A0A0C9LVW2"/>
<feature type="compositionally biased region" description="Low complexity" evidence="8">
    <location>
        <begin position="418"/>
        <end position="435"/>
    </location>
</feature>
<evidence type="ECO:0000256" key="7">
    <source>
        <dbReference type="PROSITE-ProRule" id="PRU00810"/>
    </source>
</evidence>
<keyword evidence="4" id="KW-0805">Transcription regulation</keyword>
<dbReference type="Pfam" id="PF16879">
    <property type="entry name" value="Sin3a_C"/>
    <property type="match status" value="1"/>
</dbReference>
<feature type="region of interest" description="Disordered" evidence="8">
    <location>
        <begin position="1029"/>
        <end position="1078"/>
    </location>
</feature>
<feature type="compositionally biased region" description="Basic and acidic residues" evidence="8">
    <location>
        <begin position="1446"/>
        <end position="1460"/>
    </location>
</feature>
<evidence type="ECO:0000256" key="1">
    <source>
        <dbReference type="ARBA" id="ARBA00004123"/>
    </source>
</evidence>
<feature type="region of interest" description="Disordered" evidence="8">
    <location>
        <begin position="60"/>
        <end position="268"/>
    </location>
</feature>
<dbReference type="OrthoDB" id="10265969at2759"/>
<dbReference type="InterPro" id="IPR013194">
    <property type="entry name" value="HDAC_interact_dom"/>
</dbReference>
<evidence type="ECO:0000256" key="5">
    <source>
        <dbReference type="ARBA" id="ARBA00023163"/>
    </source>
</evidence>
<feature type="region of interest" description="Disordered" evidence="8">
    <location>
        <begin position="1441"/>
        <end position="1465"/>
    </location>
</feature>
<dbReference type="GO" id="GO:0010628">
    <property type="term" value="P:positive regulation of gene expression"/>
    <property type="evidence" value="ECO:0007669"/>
    <property type="project" value="UniProtKB-ARBA"/>
</dbReference>
<feature type="compositionally biased region" description="Basic residues" evidence="8">
    <location>
        <begin position="1052"/>
        <end position="1070"/>
    </location>
</feature>